<dbReference type="Pfam" id="PF00005">
    <property type="entry name" value="ABC_tran"/>
    <property type="match status" value="1"/>
</dbReference>
<organism evidence="4 5">
    <name type="scientific">Devosia nanyangense</name>
    <dbReference type="NCBI Taxonomy" id="1228055"/>
    <lineage>
        <taxon>Bacteria</taxon>
        <taxon>Pseudomonadati</taxon>
        <taxon>Pseudomonadota</taxon>
        <taxon>Alphaproteobacteria</taxon>
        <taxon>Hyphomicrobiales</taxon>
        <taxon>Devosiaceae</taxon>
        <taxon>Devosia</taxon>
    </lineage>
</organism>
<dbReference type="PROSITE" id="PS50893">
    <property type="entry name" value="ABC_TRANSPORTER_2"/>
    <property type="match status" value="1"/>
</dbReference>
<name>A0A933NZP1_9HYPH</name>
<keyword evidence="1" id="KW-0547">Nucleotide-binding</keyword>
<dbReference type="Proteomes" id="UP000782610">
    <property type="component" value="Unassembled WGS sequence"/>
</dbReference>
<sequence>MSDAALAHATTAESSAEFIVEMKQISKSFGAVRALHNVDFTLRPGEILGLVGDNSAGKSTLMKVLTGAYHRDSGEVLVDGHATNFRTPHQSRDFGIEMIYQDFALCGNMDVAQNIFLGRWPRKGPFVDRKLMYAEAAGVLRRLNVNVNSVYQKVESLSGGRQQSVAIARAISFDPKVVILDEPTANLSHVATETLLKTMLELKAQGVAQVIISHRLIDIFEVGDRVMALKRGENVGDRYIKDTTEQEILELMIAGTAETAKSADAARARLASPGSSPRPSP</sequence>
<accession>A0A933NZP1</accession>
<reference evidence="4" key="1">
    <citation type="submission" date="2020-07" db="EMBL/GenBank/DDBJ databases">
        <title>Huge and variable diversity of episymbiotic CPR bacteria and DPANN archaea in groundwater ecosystems.</title>
        <authorList>
            <person name="He C.Y."/>
            <person name="Keren R."/>
            <person name="Whittaker M."/>
            <person name="Farag I.F."/>
            <person name="Doudna J."/>
            <person name="Cate J.H.D."/>
            <person name="Banfield J.F."/>
        </authorList>
    </citation>
    <scope>NUCLEOTIDE SEQUENCE</scope>
    <source>
        <strain evidence="4">NC_groundwater_1586_Pr3_B-0.1um_66_15</strain>
    </source>
</reference>
<gene>
    <name evidence="4" type="ORF">HY834_13375</name>
</gene>
<dbReference type="SMART" id="SM00382">
    <property type="entry name" value="AAA"/>
    <property type="match status" value="1"/>
</dbReference>
<dbReference type="InterPro" id="IPR050107">
    <property type="entry name" value="ABC_carbohydrate_import_ATPase"/>
</dbReference>
<comment type="caution">
    <text evidence="4">The sequence shown here is derived from an EMBL/GenBank/DDBJ whole genome shotgun (WGS) entry which is preliminary data.</text>
</comment>
<evidence type="ECO:0000256" key="2">
    <source>
        <dbReference type="ARBA" id="ARBA00022840"/>
    </source>
</evidence>
<dbReference type="SUPFAM" id="SSF52540">
    <property type="entry name" value="P-loop containing nucleoside triphosphate hydrolases"/>
    <property type="match status" value="1"/>
</dbReference>
<dbReference type="AlphaFoldDB" id="A0A933NZP1"/>
<dbReference type="PANTHER" id="PTHR43790:SF8">
    <property type="entry name" value="SUGAR ABC TRANSPORTER ATP-BINDING PROTEIN"/>
    <property type="match status" value="1"/>
</dbReference>
<dbReference type="EMBL" id="JACRAF010000037">
    <property type="protein sequence ID" value="MBI4922732.1"/>
    <property type="molecule type" value="Genomic_DNA"/>
</dbReference>
<feature type="domain" description="ABC transporter" evidence="3">
    <location>
        <begin position="20"/>
        <end position="256"/>
    </location>
</feature>
<dbReference type="GO" id="GO:0005524">
    <property type="term" value="F:ATP binding"/>
    <property type="evidence" value="ECO:0007669"/>
    <property type="project" value="UniProtKB-KW"/>
</dbReference>
<dbReference type="InterPro" id="IPR003439">
    <property type="entry name" value="ABC_transporter-like_ATP-bd"/>
</dbReference>
<dbReference type="InterPro" id="IPR027417">
    <property type="entry name" value="P-loop_NTPase"/>
</dbReference>
<evidence type="ECO:0000259" key="3">
    <source>
        <dbReference type="PROSITE" id="PS50893"/>
    </source>
</evidence>
<dbReference type="Gene3D" id="3.40.50.300">
    <property type="entry name" value="P-loop containing nucleotide triphosphate hydrolases"/>
    <property type="match status" value="1"/>
</dbReference>
<evidence type="ECO:0000256" key="1">
    <source>
        <dbReference type="ARBA" id="ARBA00022741"/>
    </source>
</evidence>
<protein>
    <submittedName>
        <fullName evidence="4">Sugar ABC transporter ATP-binding protein</fullName>
    </submittedName>
</protein>
<keyword evidence="2 4" id="KW-0067">ATP-binding</keyword>
<proteinExistence type="predicted"/>
<dbReference type="GO" id="GO:0016887">
    <property type="term" value="F:ATP hydrolysis activity"/>
    <property type="evidence" value="ECO:0007669"/>
    <property type="project" value="InterPro"/>
</dbReference>
<evidence type="ECO:0000313" key="4">
    <source>
        <dbReference type="EMBL" id="MBI4922732.1"/>
    </source>
</evidence>
<dbReference type="InterPro" id="IPR003593">
    <property type="entry name" value="AAA+_ATPase"/>
</dbReference>
<dbReference type="CDD" id="cd03216">
    <property type="entry name" value="ABC_Carb_Monos_I"/>
    <property type="match status" value="1"/>
</dbReference>
<dbReference type="PANTHER" id="PTHR43790">
    <property type="entry name" value="CARBOHYDRATE TRANSPORT ATP-BINDING PROTEIN MG119-RELATED"/>
    <property type="match status" value="1"/>
</dbReference>
<evidence type="ECO:0000313" key="5">
    <source>
        <dbReference type="Proteomes" id="UP000782610"/>
    </source>
</evidence>